<evidence type="ECO:0000313" key="1">
    <source>
        <dbReference type="EMBL" id="MBX57168.1"/>
    </source>
</evidence>
<reference evidence="1" key="1">
    <citation type="submission" date="2018-02" db="EMBL/GenBank/DDBJ databases">
        <title>Rhizophora mucronata_Transcriptome.</title>
        <authorList>
            <person name="Meera S.P."/>
            <person name="Sreeshan A."/>
            <person name="Augustine A."/>
        </authorList>
    </citation>
    <scope>NUCLEOTIDE SEQUENCE</scope>
    <source>
        <tissue evidence="1">Leaf</tissue>
    </source>
</reference>
<dbReference type="AlphaFoldDB" id="A0A2P2PR15"/>
<accession>A0A2P2PR15</accession>
<protein>
    <submittedName>
        <fullName evidence="1">Uncharacterized protein</fullName>
    </submittedName>
</protein>
<sequence length="47" mass="5870">MKAVTLRKRKKHYRKRRWKQLRQFKHQWRRKEAASLAEKKGRGTTCC</sequence>
<organism evidence="1">
    <name type="scientific">Rhizophora mucronata</name>
    <name type="common">Asiatic mangrove</name>
    <dbReference type="NCBI Taxonomy" id="61149"/>
    <lineage>
        <taxon>Eukaryota</taxon>
        <taxon>Viridiplantae</taxon>
        <taxon>Streptophyta</taxon>
        <taxon>Embryophyta</taxon>
        <taxon>Tracheophyta</taxon>
        <taxon>Spermatophyta</taxon>
        <taxon>Magnoliopsida</taxon>
        <taxon>eudicotyledons</taxon>
        <taxon>Gunneridae</taxon>
        <taxon>Pentapetalae</taxon>
        <taxon>rosids</taxon>
        <taxon>fabids</taxon>
        <taxon>Malpighiales</taxon>
        <taxon>Rhizophoraceae</taxon>
        <taxon>Rhizophora</taxon>
    </lineage>
</organism>
<dbReference type="EMBL" id="GGEC01076684">
    <property type="protein sequence ID" value="MBX57168.1"/>
    <property type="molecule type" value="Transcribed_RNA"/>
</dbReference>
<proteinExistence type="predicted"/>
<name>A0A2P2PR15_RHIMU</name>